<sequence>MKPSPNIWLIGGTSDSSTLARALVERGLSCIVTATTEDARSLYPNSDHLQLWVGKLDNRSMEEFARSHHIVAILDASHPFAATISQNAIAFAQHHNLPYLRYERPSLPKISDRPNHHTVESIDALLAGNYMTNQRVLLAIGYQSLPLFQPWHDRATLFARVLPSPQSVRVARDSGFTSDRLIALRPPVPEALEVSLWQHWRISLLVTKASGTAGGELTKRQTCDRLDIASITIARPKLDYPELTCDIAEAVARIGTLYISGKKRCNIFSS</sequence>
<evidence type="ECO:0000313" key="4">
    <source>
        <dbReference type="EMBL" id="MDJ1183416.1"/>
    </source>
</evidence>
<comment type="pathway">
    <text evidence="1">Cofactor biosynthesis; adenosylcobalamin biosynthesis.</text>
</comment>
<name>A0ABT7BW56_9CYAN</name>
<dbReference type="NCBIfam" id="TIGR00715">
    <property type="entry name" value="precor6x_red"/>
    <property type="match status" value="1"/>
</dbReference>
<accession>A0ABT7BW56</accession>
<keyword evidence="3 4" id="KW-0560">Oxidoreductase</keyword>
<reference evidence="4 5" key="1">
    <citation type="submission" date="2023-01" db="EMBL/GenBank/DDBJ databases">
        <title>Novel diversity within Roseofilum (Cyanobacteria; Desertifilaceae) from marine benthic mats with descriptions of four novel species.</title>
        <authorList>
            <person name="Wang Y."/>
            <person name="Berthold D.E."/>
            <person name="Hu J."/>
            <person name="Lefler F.W."/>
            <person name="Laughinghouse H.D. IV."/>
        </authorList>
    </citation>
    <scope>NUCLEOTIDE SEQUENCE [LARGE SCALE GENOMIC DNA]</scope>
    <source>
        <strain evidence="4 5">BLCC-M143</strain>
    </source>
</reference>
<dbReference type="NCBIfam" id="NF005970">
    <property type="entry name" value="PRK08057.1-4"/>
    <property type="match status" value="1"/>
</dbReference>
<evidence type="ECO:0000256" key="1">
    <source>
        <dbReference type="ARBA" id="ARBA00004953"/>
    </source>
</evidence>
<dbReference type="PROSITE" id="PS51014">
    <property type="entry name" value="COBK_CBIJ"/>
    <property type="match status" value="1"/>
</dbReference>
<keyword evidence="5" id="KW-1185">Reference proteome</keyword>
<dbReference type="RefSeq" id="WP_283758067.1">
    <property type="nucleotide sequence ID" value="NZ_JAQOSQ010000007.1"/>
</dbReference>
<dbReference type="InterPro" id="IPR003723">
    <property type="entry name" value="Precorrin-6x_reduct"/>
</dbReference>
<dbReference type="Pfam" id="PF02571">
    <property type="entry name" value="CbiJ"/>
    <property type="match status" value="1"/>
</dbReference>
<protein>
    <submittedName>
        <fullName evidence="4">Cobalt-precorrin-6A reductase</fullName>
        <ecNumber evidence="4">1.3.1.106</ecNumber>
    </submittedName>
</protein>
<evidence type="ECO:0000313" key="5">
    <source>
        <dbReference type="Proteomes" id="UP001232992"/>
    </source>
</evidence>
<evidence type="ECO:0000256" key="2">
    <source>
        <dbReference type="ARBA" id="ARBA00022573"/>
    </source>
</evidence>
<gene>
    <name evidence="4" type="ORF">PMH09_09410</name>
</gene>
<dbReference type="GO" id="GO:0016491">
    <property type="term" value="F:oxidoreductase activity"/>
    <property type="evidence" value="ECO:0007669"/>
    <property type="project" value="UniProtKB-KW"/>
</dbReference>
<dbReference type="PANTHER" id="PTHR36925">
    <property type="entry name" value="COBALT-PRECORRIN-6A REDUCTASE"/>
    <property type="match status" value="1"/>
</dbReference>
<proteinExistence type="predicted"/>
<dbReference type="Proteomes" id="UP001232992">
    <property type="component" value="Unassembled WGS sequence"/>
</dbReference>
<dbReference type="PANTHER" id="PTHR36925:SF1">
    <property type="entry name" value="COBALT-PRECORRIN-6A REDUCTASE"/>
    <property type="match status" value="1"/>
</dbReference>
<keyword evidence="2" id="KW-0169">Cobalamin biosynthesis</keyword>
<evidence type="ECO:0000256" key="3">
    <source>
        <dbReference type="ARBA" id="ARBA00023002"/>
    </source>
</evidence>
<dbReference type="EC" id="1.3.1.106" evidence="4"/>
<comment type="caution">
    <text evidence="4">The sequence shown here is derived from an EMBL/GenBank/DDBJ whole genome shotgun (WGS) entry which is preliminary data.</text>
</comment>
<organism evidence="4 5">
    <name type="scientific">Roseofilum casamattae BLCC-M143</name>
    <dbReference type="NCBI Taxonomy" id="3022442"/>
    <lineage>
        <taxon>Bacteria</taxon>
        <taxon>Bacillati</taxon>
        <taxon>Cyanobacteriota</taxon>
        <taxon>Cyanophyceae</taxon>
        <taxon>Desertifilales</taxon>
        <taxon>Desertifilaceae</taxon>
        <taxon>Roseofilum</taxon>
        <taxon>Roseofilum casamattae</taxon>
    </lineage>
</organism>
<dbReference type="EMBL" id="JAQOSQ010000007">
    <property type="protein sequence ID" value="MDJ1183416.1"/>
    <property type="molecule type" value="Genomic_DNA"/>
</dbReference>